<dbReference type="PANTHER" id="PTHR30204">
    <property type="entry name" value="REDOX-CYCLING DRUG-SENSING TRANSCRIPTIONAL ACTIVATOR SOXR"/>
    <property type="match status" value="1"/>
</dbReference>
<protein>
    <submittedName>
        <fullName evidence="3">MerR family transcriptional regulator</fullName>
    </submittedName>
</protein>
<evidence type="ECO:0000256" key="1">
    <source>
        <dbReference type="ARBA" id="ARBA00023125"/>
    </source>
</evidence>
<dbReference type="SMART" id="SM00422">
    <property type="entry name" value="HTH_MERR"/>
    <property type="match status" value="1"/>
</dbReference>
<dbReference type="Pfam" id="PF13411">
    <property type="entry name" value="MerR_1"/>
    <property type="match status" value="1"/>
</dbReference>
<dbReference type="Proteomes" id="UP000460558">
    <property type="component" value="Unassembled WGS sequence"/>
</dbReference>
<keyword evidence="1" id="KW-0238">DNA-binding</keyword>
<evidence type="ECO:0000313" key="3">
    <source>
        <dbReference type="EMBL" id="MQS37749.1"/>
    </source>
</evidence>
<name>A0ABW9NY24_9ACTN</name>
<dbReference type="EMBL" id="VDEQ01000210">
    <property type="protein sequence ID" value="MQS37749.1"/>
    <property type="molecule type" value="Genomic_DNA"/>
</dbReference>
<proteinExistence type="predicted"/>
<dbReference type="InterPro" id="IPR009061">
    <property type="entry name" value="DNA-bd_dom_put_sf"/>
</dbReference>
<dbReference type="PANTHER" id="PTHR30204:SF93">
    <property type="entry name" value="HTH MERR-TYPE DOMAIN-CONTAINING PROTEIN"/>
    <property type="match status" value="1"/>
</dbReference>
<dbReference type="PRINTS" id="PR00040">
    <property type="entry name" value="HTHMERR"/>
</dbReference>
<feature type="domain" description="HTH merR-type" evidence="2">
    <location>
        <begin position="1"/>
        <end position="70"/>
    </location>
</feature>
<dbReference type="SUPFAM" id="SSF46955">
    <property type="entry name" value="Putative DNA-binding domain"/>
    <property type="match status" value="1"/>
</dbReference>
<organism evidence="3 4">
    <name type="scientific">Streptomyces katsurahamanus</name>
    <dbReference type="NCBI Taxonomy" id="2577098"/>
    <lineage>
        <taxon>Bacteria</taxon>
        <taxon>Bacillati</taxon>
        <taxon>Actinomycetota</taxon>
        <taxon>Actinomycetes</taxon>
        <taxon>Kitasatosporales</taxon>
        <taxon>Streptomycetaceae</taxon>
        <taxon>Streptomyces</taxon>
    </lineage>
</organism>
<comment type="caution">
    <text evidence="3">The sequence shown here is derived from an EMBL/GenBank/DDBJ whole genome shotgun (WGS) entry which is preliminary data.</text>
</comment>
<keyword evidence="4" id="KW-1185">Reference proteome</keyword>
<dbReference type="PROSITE" id="PS50937">
    <property type="entry name" value="HTH_MERR_2"/>
    <property type="match status" value="1"/>
</dbReference>
<dbReference type="InterPro" id="IPR000551">
    <property type="entry name" value="MerR-type_HTH_dom"/>
</dbReference>
<dbReference type="Gene3D" id="1.10.1660.10">
    <property type="match status" value="1"/>
</dbReference>
<evidence type="ECO:0000259" key="2">
    <source>
        <dbReference type="PROSITE" id="PS50937"/>
    </source>
</evidence>
<evidence type="ECO:0000313" key="4">
    <source>
        <dbReference type="Proteomes" id="UP000460558"/>
    </source>
</evidence>
<sequence length="315" mass="33084">MMGIGELARLAGVSVKTVRFYSDEGLLPIAERSSGGHRRYGRQALERLRGIRDLRALEMPLPEVAAVLEDEPGGTGLAAALTARLAEVSGRLSALRWREAALRALAEAPGSERPALLRQLGALPQPPDTGALARFWRRVLPVRLPSRVREAVVDAAVPDLPRDPTPGQAVTAARLHTLASDSGFAADVRRANGRTVGRGDLVRLYDGLGNAYALGAAKLDAGIEPEPGEALDAFAGAFAQGHGEADTPEFRVGLLTLIRASDDPRLGLYWRLVHDLQGGGPTTMGAAHAWLVAGLACSTPTPAPGSAGARTGQCQ</sequence>
<gene>
    <name evidence="3" type="ORF">FFZ77_19595</name>
</gene>
<reference evidence="3 4" key="1">
    <citation type="submission" date="2019-06" db="EMBL/GenBank/DDBJ databases">
        <title>Comparative genomics and metabolomics analyses of clavulanic acid producing Streptomyces species provides insight into specialized metabolism and evolution of beta-lactam biosynthetic gene clusters.</title>
        <authorList>
            <person name="Moore M.A."/>
            <person name="Cruz-Morales P."/>
            <person name="Barona Gomez F."/>
            <person name="Kapil T."/>
        </authorList>
    </citation>
    <scope>NUCLEOTIDE SEQUENCE [LARGE SCALE GENOMIC DNA]</scope>
    <source>
        <strain evidence="3 4">T-272</strain>
    </source>
</reference>
<dbReference type="InterPro" id="IPR047057">
    <property type="entry name" value="MerR_fam"/>
</dbReference>
<accession>A0ABW9NY24</accession>